<keyword evidence="2" id="KW-1185">Reference proteome</keyword>
<name>A0ACC0XEJ8_9ROSI</name>
<organism evidence="1 2">
    <name type="scientific">Pistacia integerrima</name>
    <dbReference type="NCBI Taxonomy" id="434235"/>
    <lineage>
        <taxon>Eukaryota</taxon>
        <taxon>Viridiplantae</taxon>
        <taxon>Streptophyta</taxon>
        <taxon>Embryophyta</taxon>
        <taxon>Tracheophyta</taxon>
        <taxon>Spermatophyta</taxon>
        <taxon>Magnoliopsida</taxon>
        <taxon>eudicotyledons</taxon>
        <taxon>Gunneridae</taxon>
        <taxon>Pentapetalae</taxon>
        <taxon>rosids</taxon>
        <taxon>malvids</taxon>
        <taxon>Sapindales</taxon>
        <taxon>Anacardiaceae</taxon>
        <taxon>Pistacia</taxon>
    </lineage>
</organism>
<proteinExistence type="predicted"/>
<accession>A0ACC0XEJ8</accession>
<evidence type="ECO:0000313" key="2">
    <source>
        <dbReference type="Proteomes" id="UP001163603"/>
    </source>
</evidence>
<dbReference type="EMBL" id="CM047747">
    <property type="protein sequence ID" value="KAJ0016775.1"/>
    <property type="molecule type" value="Genomic_DNA"/>
</dbReference>
<evidence type="ECO:0000313" key="1">
    <source>
        <dbReference type="EMBL" id="KAJ0016775.1"/>
    </source>
</evidence>
<dbReference type="Proteomes" id="UP001163603">
    <property type="component" value="Chromosome 12"/>
</dbReference>
<gene>
    <name evidence="1" type="ORF">Pint_10601</name>
</gene>
<reference evidence="2" key="1">
    <citation type="journal article" date="2023" name="G3 (Bethesda)">
        <title>Genome assembly and association tests identify interacting loci associated with vigor, precocity, and sex in interspecific pistachio rootstocks.</title>
        <authorList>
            <person name="Palmer W."/>
            <person name="Jacygrad E."/>
            <person name="Sagayaradj S."/>
            <person name="Cavanaugh K."/>
            <person name="Han R."/>
            <person name="Bertier L."/>
            <person name="Beede B."/>
            <person name="Kafkas S."/>
            <person name="Golino D."/>
            <person name="Preece J."/>
            <person name="Michelmore R."/>
        </authorList>
    </citation>
    <scope>NUCLEOTIDE SEQUENCE [LARGE SCALE GENOMIC DNA]</scope>
</reference>
<sequence>MIRKGQDYWDEENTIEEMPACCQMLNISHPYDPVAYRVEPLVCKEFLTVHPVIIPYHRGGKRLHIGFQEFTEEVAACSQAIVDQFNSVRVRSDTIHFMAENAEEREERSYGVIMMERLAEVRRTDRSHASGL</sequence>
<comment type="caution">
    <text evidence="1">The sequence shown here is derived from an EMBL/GenBank/DDBJ whole genome shotgun (WGS) entry which is preliminary data.</text>
</comment>
<protein>
    <submittedName>
        <fullName evidence="1">Uncharacterized protein</fullName>
    </submittedName>
</protein>